<dbReference type="EMBL" id="GHES01039881">
    <property type="protein sequence ID" value="MPA70440.1"/>
    <property type="molecule type" value="Transcribed_RNA"/>
</dbReference>
<keyword evidence="2" id="KW-0238">DNA-binding</keyword>
<dbReference type="SUPFAM" id="SSF50249">
    <property type="entry name" value="Nucleic acid-binding proteins"/>
    <property type="match status" value="1"/>
</dbReference>
<gene>
    <name evidence="2" type="ORF">Din_039881</name>
</gene>
<dbReference type="PANTHER" id="PTHR47165:SF4">
    <property type="entry name" value="OS03G0429900 PROTEIN"/>
    <property type="match status" value="1"/>
</dbReference>
<proteinExistence type="predicted"/>
<dbReference type="AlphaFoldDB" id="A0A5B7BNA3"/>
<evidence type="ECO:0000313" key="2">
    <source>
        <dbReference type="EMBL" id="MPA70440.1"/>
    </source>
</evidence>
<organism evidence="2">
    <name type="scientific">Davidia involucrata</name>
    <name type="common">Dove tree</name>
    <dbReference type="NCBI Taxonomy" id="16924"/>
    <lineage>
        <taxon>Eukaryota</taxon>
        <taxon>Viridiplantae</taxon>
        <taxon>Streptophyta</taxon>
        <taxon>Embryophyta</taxon>
        <taxon>Tracheophyta</taxon>
        <taxon>Spermatophyta</taxon>
        <taxon>Magnoliopsida</taxon>
        <taxon>eudicotyledons</taxon>
        <taxon>Gunneridae</taxon>
        <taxon>Pentapetalae</taxon>
        <taxon>asterids</taxon>
        <taxon>Cornales</taxon>
        <taxon>Nyssaceae</taxon>
        <taxon>Davidia</taxon>
    </lineage>
</organism>
<dbReference type="GO" id="GO:0003677">
    <property type="term" value="F:DNA binding"/>
    <property type="evidence" value="ECO:0007669"/>
    <property type="project" value="UniProtKB-KW"/>
</dbReference>
<dbReference type="InterPro" id="IPR013955">
    <property type="entry name" value="Rep_factor-A_C"/>
</dbReference>
<sequence>MAENEGQMLEQTADKNQIIAVSRVKASTYQGQIQLSTTNLSTLQFNPICKEVDKLQKWFKSGSNIEENFQQLAFKKQNQRGEGSEASRLVDRPLQSLLIKIIYKTMQNLLYYFKATIENKQPPWYDGCKVCNKKVTVTEDGAQYTWCKNENADSNPRYHIRLKVIDSYEKATVILFEEAATSLIGCTITEYIDSMPEVPM</sequence>
<dbReference type="PANTHER" id="PTHR47165">
    <property type="entry name" value="OS03G0429900 PROTEIN"/>
    <property type="match status" value="1"/>
</dbReference>
<dbReference type="Gene3D" id="2.40.50.140">
    <property type="entry name" value="Nucleic acid-binding proteins"/>
    <property type="match status" value="2"/>
</dbReference>
<accession>A0A5B7BNA3</accession>
<reference evidence="2" key="1">
    <citation type="submission" date="2019-08" db="EMBL/GenBank/DDBJ databases">
        <title>Reference gene set and small RNA set construction with multiple tissues from Davidia involucrata Baill.</title>
        <authorList>
            <person name="Yang H."/>
            <person name="Zhou C."/>
            <person name="Li G."/>
            <person name="Wang J."/>
            <person name="Gao P."/>
            <person name="Wang M."/>
            <person name="Wang R."/>
            <person name="Zhao Y."/>
        </authorList>
    </citation>
    <scope>NUCLEOTIDE SEQUENCE</scope>
    <source>
        <tissue evidence="2">Mixed with DoveR01_LX</tissue>
    </source>
</reference>
<dbReference type="Pfam" id="PF08646">
    <property type="entry name" value="Rep_fac-A_C"/>
    <property type="match status" value="1"/>
</dbReference>
<feature type="domain" description="Replication factor A C-terminal" evidence="1">
    <location>
        <begin position="119"/>
        <end position="191"/>
    </location>
</feature>
<dbReference type="InterPro" id="IPR012340">
    <property type="entry name" value="NA-bd_OB-fold"/>
</dbReference>
<evidence type="ECO:0000259" key="1">
    <source>
        <dbReference type="Pfam" id="PF08646"/>
    </source>
</evidence>
<protein>
    <submittedName>
        <fullName evidence="2">Putative replication protein A DNA-binding subunit D-like isoform X2</fullName>
    </submittedName>
</protein>
<name>A0A5B7BNA3_DAVIN</name>